<keyword evidence="4" id="KW-1185">Reference proteome</keyword>
<gene>
    <name evidence="1" type="primary">cinA</name>
    <name evidence="3" type="ORF">IW967_04685</name>
</gene>
<dbReference type="SUPFAM" id="SSF53218">
    <property type="entry name" value="Molybdenum cofactor biosynthesis proteins"/>
    <property type="match status" value="1"/>
</dbReference>
<dbReference type="Gene3D" id="3.90.950.20">
    <property type="entry name" value="CinA-like"/>
    <property type="match status" value="1"/>
</dbReference>
<evidence type="ECO:0000259" key="2">
    <source>
        <dbReference type="SMART" id="SM00852"/>
    </source>
</evidence>
<name>A0ABS0F1I2_9BACL</name>
<dbReference type="SMART" id="SM00852">
    <property type="entry name" value="MoCF_biosynth"/>
    <property type="match status" value="1"/>
</dbReference>
<dbReference type="Gene3D" id="3.40.980.10">
    <property type="entry name" value="MoaB/Mog-like domain"/>
    <property type="match status" value="1"/>
</dbReference>
<dbReference type="Gene3D" id="3.30.70.2860">
    <property type="match status" value="1"/>
</dbReference>
<dbReference type="InterPro" id="IPR041424">
    <property type="entry name" value="CinA_KH"/>
</dbReference>
<dbReference type="NCBIfam" id="NF001813">
    <property type="entry name" value="PRK00549.1"/>
    <property type="match status" value="1"/>
</dbReference>
<dbReference type="NCBIfam" id="TIGR00200">
    <property type="entry name" value="cinA_nterm"/>
    <property type="match status" value="1"/>
</dbReference>
<comment type="similarity">
    <text evidence="1">Belongs to the CinA family.</text>
</comment>
<accession>A0ABS0F1I2</accession>
<dbReference type="InterPro" id="IPR001453">
    <property type="entry name" value="MoaB/Mog_dom"/>
</dbReference>
<dbReference type="SUPFAM" id="SSF142433">
    <property type="entry name" value="CinA-like"/>
    <property type="match status" value="1"/>
</dbReference>
<dbReference type="Pfam" id="PF02464">
    <property type="entry name" value="CinA"/>
    <property type="match status" value="1"/>
</dbReference>
<comment type="caution">
    <text evidence="3">The sequence shown here is derived from an EMBL/GenBank/DDBJ whole genome shotgun (WGS) entry which is preliminary data.</text>
</comment>
<dbReference type="Pfam" id="PF18146">
    <property type="entry name" value="CinA_KH"/>
    <property type="match status" value="1"/>
</dbReference>
<sequence length="437" mass="47239">MERVAVALAEPCRAELIAVGTEIVIGQIHNGHAREISQELAKHGMYVYYHSAVGDNEARIIETFSIASRRSNAVIATGGLGPTQDDLTKEALAKFLGRNLVLSQEALTEVESYFKRRGRPMPEQNRKQALVIEGGEWIPNPNGTAPGQYVFDNGVHYFLLPGPPLEMRPMLQNYVIPRLVDHFGGTRKLVSRILHFCGIGESDVDARIADLTCKDNPTVAPYAGEGEMVLRITASGPTEDACWELIRPVEDELRKRFAPFIYGVDADSLASVVLRRLQETGSTLAVAESCTGGMLAEMITDVPGSSSSFLGGVVAYDNRVKASVVGVREETLAAHGAVSEQTARELAQGVRDKLGATYGIGVTGIAGPGGGTPEKPVGLVYVGLAGPRGCRVYELRLRGSRAQIRIRSCKQALWRLWQELNGDSDVGRDKTGRGEKG</sequence>
<protein>
    <recommendedName>
        <fullName evidence="1">Putative competence-damage inducible protein</fullName>
    </recommendedName>
</protein>
<dbReference type="Proteomes" id="UP000642910">
    <property type="component" value="Unassembled WGS sequence"/>
</dbReference>
<dbReference type="PANTHER" id="PTHR13939:SF0">
    <property type="entry name" value="NMN AMIDOHYDROLASE-LIKE PROTEIN YFAY"/>
    <property type="match status" value="1"/>
</dbReference>
<dbReference type="InterPro" id="IPR008136">
    <property type="entry name" value="CinA_C"/>
</dbReference>
<dbReference type="EMBL" id="JADPKZ010000034">
    <property type="protein sequence ID" value="MBF8377164.1"/>
    <property type="molecule type" value="Genomic_DNA"/>
</dbReference>
<dbReference type="PIRSF" id="PIRSF006728">
    <property type="entry name" value="CinA"/>
    <property type="match status" value="1"/>
</dbReference>
<dbReference type="NCBIfam" id="TIGR00199">
    <property type="entry name" value="PncC_domain"/>
    <property type="match status" value="1"/>
</dbReference>
<dbReference type="CDD" id="cd00885">
    <property type="entry name" value="cinA"/>
    <property type="match status" value="1"/>
</dbReference>
<reference evidence="3 4" key="1">
    <citation type="submission" date="2020-11" db="EMBL/GenBank/DDBJ databases">
        <title>Genomic insight of Alicyclobacillus mali FL 18 reveals a new arsenic-resistant strain, with potential in environmental biotechnology.</title>
        <authorList>
            <person name="Fiorentino G."/>
            <person name="Gallo G."/>
            <person name="Aulitto M."/>
        </authorList>
    </citation>
    <scope>NUCLEOTIDE SEQUENCE [LARGE SCALE GENOMIC DNA]</scope>
    <source>
        <strain evidence="3 4">FL 18</strain>
    </source>
</reference>
<dbReference type="InterPro" id="IPR036653">
    <property type="entry name" value="CinA-like_C"/>
</dbReference>
<dbReference type="InterPro" id="IPR036425">
    <property type="entry name" value="MoaB/Mog-like_dom_sf"/>
</dbReference>
<dbReference type="InterPro" id="IPR008135">
    <property type="entry name" value="Competence-induced_CinA"/>
</dbReference>
<dbReference type="Pfam" id="PF00994">
    <property type="entry name" value="MoCF_biosynth"/>
    <property type="match status" value="1"/>
</dbReference>
<feature type="domain" description="MoaB/Mog" evidence="2">
    <location>
        <begin position="15"/>
        <end position="182"/>
    </location>
</feature>
<dbReference type="PANTHER" id="PTHR13939">
    <property type="entry name" value="NICOTINAMIDE-NUCLEOTIDE AMIDOHYDROLASE PNCC"/>
    <property type="match status" value="1"/>
</dbReference>
<evidence type="ECO:0000313" key="4">
    <source>
        <dbReference type="Proteomes" id="UP000642910"/>
    </source>
</evidence>
<proteinExistence type="inferred from homology"/>
<evidence type="ECO:0000256" key="1">
    <source>
        <dbReference type="HAMAP-Rule" id="MF_00226"/>
    </source>
</evidence>
<evidence type="ECO:0000313" key="3">
    <source>
        <dbReference type="EMBL" id="MBF8377164.1"/>
    </source>
</evidence>
<organism evidence="3 4">
    <name type="scientific">Alicyclobacillus mali</name>
    <name type="common">ex Roth et al. 2021</name>
    <dbReference type="NCBI Taxonomy" id="1123961"/>
    <lineage>
        <taxon>Bacteria</taxon>
        <taxon>Bacillati</taxon>
        <taxon>Bacillota</taxon>
        <taxon>Bacilli</taxon>
        <taxon>Bacillales</taxon>
        <taxon>Alicyclobacillaceae</taxon>
        <taxon>Alicyclobacillus</taxon>
    </lineage>
</organism>
<dbReference type="HAMAP" id="MF_00226_B">
    <property type="entry name" value="CinA_B"/>
    <property type="match status" value="1"/>
</dbReference>
<dbReference type="InterPro" id="IPR050101">
    <property type="entry name" value="CinA"/>
</dbReference>